<dbReference type="InterPro" id="IPR003594">
    <property type="entry name" value="HATPase_dom"/>
</dbReference>
<evidence type="ECO:0000256" key="3">
    <source>
        <dbReference type="ARBA" id="ARBA00022553"/>
    </source>
</evidence>
<evidence type="ECO:0000256" key="4">
    <source>
        <dbReference type="ARBA" id="ARBA00022679"/>
    </source>
</evidence>
<name>A0ABS0IHC0_9BACT</name>
<protein>
    <recommendedName>
        <fullName evidence="2">histidine kinase</fullName>
        <ecNumber evidence="2">2.7.13.3</ecNumber>
    </recommendedName>
</protein>
<keyword evidence="5" id="KW-0547">Nucleotide-binding</keyword>
<dbReference type="PANTHER" id="PTHR24421">
    <property type="entry name" value="NITRATE/NITRITE SENSOR PROTEIN NARX-RELATED"/>
    <property type="match status" value="1"/>
</dbReference>
<dbReference type="InterPro" id="IPR005467">
    <property type="entry name" value="His_kinase_dom"/>
</dbReference>
<evidence type="ECO:0000256" key="6">
    <source>
        <dbReference type="ARBA" id="ARBA00022777"/>
    </source>
</evidence>
<dbReference type="PANTHER" id="PTHR24421:SF10">
    <property type="entry name" value="NITRATE_NITRITE SENSOR PROTEIN NARQ"/>
    <property type="match status" value="1"/>
</dbReference>
<evidence type="ECO:0000256" key="9">
    <source>
        <dbReference type="SAM" id="Phobius"/>
    </source>
</evidence>
<organism evidence="11 12">
    <name type="scientific">Hymenobacter jeongseonensis</name>
    <dbReference type="NCBI Taxonomy" id="2791027"/>
    <lineage>
        <taxon>Bacteria</taxon>
        <taxon>Pseudomonadati</taxon>
        <taxon>Bacteroidota</taxon>
        <taxon>Cytophagia</taxon>
        <taxon>Cytophagales</taxon>
        <taxon>Hymenobacteraceae</taxon>
        <taxon>Hymenobacter</taxon>
    </lineage>
</organism>
<keyword evidence="9" id="KW-0812">Transmembrane</keyword>
<keyword evidence="12" id="KW-1185">Reference proteome</keyword>
<accession>A0ABS0IHC0</accession>
<comment type="catalytic activity">
    <reaction evidence="1">
        <text>ATP + protein L-histidine = ADP + protein N-phospho-L-histidine.</text>
        <dbReference type="EC" id="2.7.13.3"/>
    </reaction>
</comment>
<evidence type="ECO:0000313" key="12">
    <source>
        <dbReference type="Proteomes" id="UP000597617"/>
    </source>
</evidence>
<dbReference type="Pfam" id="PF02518">
    <property type="entry name" value="HATPase_c"/>
    <property type="match status" value="1"/>
</dbReference>
<dbReference type="EMBL" id="JADQDQ010000004">
    <property type="protein sequence ID" value="MBF9237748.1"/>
    <property type="molecule type" value="Genomic_DNA"/>
</dbReference>
<feature type="domain" description="Histidine kinase" evidence="10">
    <location>
        <begin position="70"/>
        <end position="265"/>
    </location>
</feature>
<dbReference type="SUPFAM" id="SSF55874">
    <property type="entry name" value="ATPase domain of HSP90 chaperone/DNA topoisomerase II/histidine kinase"/>
    <property type="match status" value="1"/>
</dbReference>
<keyword evidence="7" id="KW-0067">ATP-binding</keyword>
<reference evidence="11 12" key="1">
    <citation type="submission" date="2020-11" db="EMBL/GenBank/DDBJ databases">
        <authorList>
            <person name="Kim M.K."/>
        </authorList>
    </citation>
    <scope>NUCLEOTIDE SEQUENCE [LARGE SCALE GENOMIC DNA]</scope>
    <source>
        <strain evidence="11 12">BT683</strain>
    </source>
</reference>
<keyword evidence="8" id="KW-0902">Two-component regulatory system</keyword>
<dbReference type="Proteomes" id="UP000597617">
    <property type="component" value="Unassembled WGS sequence"/>
</dbReference>
<evidence type="ECO:0000256" key="7">
    <source>
        <dbReference type="ARBA" id="ARBA00022840"/>
    </source>
</evidence>
<evidence type="ECO:0000259" key="10">
    <source>
        <dbReference type="PROSITE" id="PS50109"/>
    </source>
</evidence>
<dbReference type="SMART" id="SM00387">
    <property type="entry name" value="HATPase_c"/>
    <property type="match status" value="1"/>
</dbReference>
<keyword evidence="9" id="KW-0472">Membrane</keyword>
<evidence type="ECO:0000256" key="2">
    <source>
        <dbReference type="ARBA" id="ARBA00012438"/>
    </source>
</evidence>
<evidence type="ECO:0000313" key="11">
    <source>
        <dbReference type="EMBL" id="MBF9237748.1"/>
    </source>
</evidence>
<dbReference type="Pfam" id="PF07730">
    <property type="entry name" value="HisKA_3"/>
    <property type="match status" value="1"/>
</dbReference>
<dbReference type="InterPro" id="IPR011712">
    <property type="entry name" value="Sig_transdc_His_kin_sub3_dim/P"/>
</dbReference>
<evidence type="ECO:0000256" key="1">
    <source>
        <dbReference type="ARBA" id="ARBA00000085"/>
    </source>
</evidence>
<feature type="transmembrane region" description="Helical" evidence="9">
    <location>
        <begin position="12"/>
        <end position="34"/>
    </location>
</feature>
<dbReference type="InterPro" id="IPR050482">
    <property type="entry name" value="Sensor_HK_TwoCompSys"/>
</dbReference>
<dbReference type="InterPro" id="IPR036890">
    <property type="entry name" value="HATPase_C_sf"/>
</dbReference>
<sequence>MVPPPEIAFTQLLFGGIAIMLLAAGSVLVFLVTYQKRLLQQQLHLRAAEALHQQELLQAIIEAQEGERERIGQDLHDGIGATIATVKLLVNRLSSLADQPPPPDLLALIEELTASAVHDVRSISHSLYPAMLGRYGLAEAVQRLVNVYNEAGTLPIQLELEYARPLGLPQELALYRICQELIHNALKHATGATRLQVRLKQHGVGVTLVVEDDGCGFPDEKSAPLITGSGLRSIDVRVQMLKARLERQSAPGQGTRMVIELENPV</sequence>
<evidence type="ECO:0000256" key="5">
    <source>
        <dbReference type="ARBA" id="ARBA00022741"/>
    </source>
</evidence>
<dbReference type="Gene3D" id="1.20.5.1930">
    <property type="match status" value="1"/>
</dbReference>
<dbReference type="EC" id="2.7.13.3" evidence="2"/>
<dbReference type="CDD" id="cd16917">
    <property type="entry name" value="HATPase_UhpB-NarQ-NarX-like"/>
    <property type="match status" value="1"/>
</dbReference>
<comment type="caution">
    <text evidence="11">The sequence shown here is derived from an EMBL/GenBank/DDBJ whole genome shotgun (WGS) entry which is preliminary data.</text>
</comment>
<keyword evidence="9" id="KW-1133">Transmembrane helix</keyword>
<dbReference type="PROSITE" id="PS50109">
    <property type="entry name" value="HIS_KIN"/>
    <property type="match status" value="1"/>
</dbReference>
<dbReference type="RefSeq" id="WP_196282131.1">
    <property type="nucleotide sequence ID" value="NZ_JADQDQ010000004.1"/>
</dbReference>
<keyword evidence="4" id="KW-0808">Transferase</keyword>
<keyword evidence="6" id="KW-0418">Kinase</keyword>
<dbReference type="Gene3D" id="3.30.565.10">
    <property type="entry name" value="Histidine kinase-like ATPase, C-terminal domain"/>
    <property type="match status" value="1"/>
</dbReference>
<keyword evidence="3" id="KW-0597">Phosphoprotein</keyword>
<gene>
    <name evidence="11" type="ORF">I2I05_10115</name>
</gene>
<evidence type="ECO:0000256" key="8">
    <source>
        <dbReference type="ARBA" id="ARBA00023012"/>
    </source>
</evidence>
<proteinExistence type="predicted"/>